<gene>
    <name evidence="1" type="ORF">ACFPC0_09725</name>
</gene>
<comment type="caution">
    <text evidence="1">The sequence shown here is derived from an EMBL/GenBank/DDBJ whole genome shotgun (WGS) entry which is preliminary data.</text>
</comment>
<evidence type="ECO:0000313" key="1">
    <source>
        <dbReference type="EMBL" id="MFC4328109.1"/>
    </source>
</evidence>
<dbReference type="Proteomes" id="UP001595824">
    <property type="component" value="Unassembled WGS sequence"/>
</dbReference>
<reference evidence="2" key="1">
    <citation type="journal article" date="2019" name="Int. J. Syst. Evol. Microbiol.">
        <title>The Global Catalogue of Microorganisms (GCM) 10K type strain sequencing project: providing services to taxonomists for standard genome sequencing and annotation.</title>
        <authorList>
            <consortium name="The Broad Institute Genomics Platform"/>
            <consortium name="The Broad Institute Genome Sequencing Center for Infectious Disease"/>
            <person name="Wu L."/>
            <person name="Ma J."/>
        </authorList>
    </citation>
    <scope>NUCLEOTIDE SEQUENCE [LARGE SCALE GENOMIC DNA]</scope>
    <source>
        <strain evidence="2">PCU 347</strain>
    </source>
</reference>
<name>A0ABV8TBV3_9ACTN</name>
<protein>
    <recommendedName>
        <fullName evidence="3">Sigma-70 family RNA polymerase sigma factor</fullName>
    </recommendedName>
</protein>
<evidence type="ECO:0000313" key="2">
    <source>
        <dbReference type="Proteomes" id="UP001595824"/>
    </source>
</evidence>
<keyword evidence="2" id="KW-1185">Reference proteome</keyword>
<evidence type="ECO:0008006" key="3">
    <source>
        <dbReference type="Google" id="ProtNLM"/>
    </source>
</evidence>
<sequence length="182" mass="20228">MAEGRTPDDFGLEYAAFRDLHLDWYLRYAYVRTGEWTKATDCVEAVFDALSAGWAEALRSDCPAAQAWQLLRDYAGERTVCTEGHSWSIHCLLHEAQADTVLLHHRLGLSVARTADLMGLRDHAVRALLCSAQRALADFPPCIASRLRTTRSATARGGAQCEPRGVLRLPKSSKDPRRSLFG</sequence>
<proteinExistence type="predicted"/>
<accession>A0ABV8TBV3</accession>
<dbReference type="EMBL" id="JBHSDP010000009">
    <property type="protein sequence ID" value="MFC4328109.1"/>
    <property type="molecule type" value="Genomic_DNA"/>
</dbReference>
<organism evidence="1 2">
    <name type="scientific">Streptomyces andamanensis</name>
    <dbReference type="NCBI Taxonomy" id="1565035"/>
    <lineage>
        <taxon>Bacteria</taxon>
        <taxon>Bacillati</taxon>
        <taxon>Actinomycetota</taxon>
        <taxon>Actinomycetes</taxon>
        <taxon>Kitasatosporales</taxon>
        <taxon>Streptomycetaceae</taxon>
        <taxon>Streptomyces</taxon>
    </lineage>
</organism>
<dbReference type="RefSeq" id="WP_381738170.1">
    <property type="nucleotide sequence ID" value="NZ_JBHSDP010000009.1"/>
</dbReference>